<dbReference type="PROSITE" id="PS51384">
    <property type="entry name" value="FAD_FR"/>
    <property type="match status" value="1"/>
</dbReference>
<comment type="caution">
    <text evidence="2">The sequence shown here is derived from an EMBL/GenBank/DDBJ whole genome shotgun (WGS) entry which is preliminary data.</text>
</comment>
<sequence length="154" mass="16797">MTRGTRGTLHLEDARVLSQTPFEGQQFVLRLAAPACAAHAQPGSFVHLTCDPAIPMRRPLSIMRADARAGWIDLLYKIVGPGLRALAARKRGDVVSVIGPIGTPFTLHPERARVVLIGGGVGIPPMIFLAERLHERPEDHYRPLVLMGSEIPFP</sequence>
<proteinExistence type="predicted"/>
<reference evidence="2" key="1">
    <citation type="submission" date="2013-08" db="EMBL/GenBank/DDBJ databases">
        <authorList>
            <person name="Mendez C."/>
            <person name="Richter M."/>
            <person name="Ferrer M."/>
            <person name="Sanchez J."/>
        </authorList>
    </citation>
    <scope>NUCLEOTIDE SEQUENCE</scope>
</reference>
<dbReference type="InterPro" id="IPR050353">
    <property type="entry name" value="PyrK_electron_transfer"/>
</dbReference>
<dbReference type="AlphaFoldDB" id="T1AAN9"/>
<dbReference type="Gene3D" id="3.40.50.80">
    <property type="entry name" value="Nucleotide-binding domain of ferredoxin-NADP reductase (FNR) module"/>
    <property type="match status" value="1"/>
</dbReference>
<protein>
    <submittedName>
        <fullName evidence="2">Dihydroorotate dehydrogenase electron transfer subunit</fullName>
    </submittedName>
</protein>
<dbReference type="SUPFAM" id="SSF63380">
    <property type="entry name" value="Riboflavin synthase domain-like"/>
    <property type="match status" value="1"/>
</dbReference>
<dbReference type="InterPro" id="IPR017938">
    <property type="entry name" value="Riboflavin_synthase-like_b-brl"/>
</dbReference>
<evidence type="ECO:0000259" key="1">
    <source>
        <dbReference type="PROSITE" id="PS51384"/>
    </source>
</evidence>
<dbReference type="EMBL" id="AUZZ01008152">
    <property type="protein sequence ID" value="EQD38895.1"/>
    <property type="molecule type" value="Genomic_DNA"/>
</dbReference>
<name>T1AAN9_9ZZZZ</name>
<dbReference type="InterPro" id="IPR039261">
    <property type="entry name" value="FNR_nucleotide-bd"/>
</dbReference>
<organism evidence="2">
    <name type="scientific">mine drainage metagenome</name>
    <dbReference type="NCBI Taxonomy" id="410659"/>
    <lineage>
        <taxon>unclassified sequences</taxon>
        <taxon>metagenomes</taxon>
        <taxon>ecological metagenomes</taxon>
    </lineage>
</organism>
<dbReference type="GO" id="GO:0016491">
    <property type="term" value="F:oxidoreductase activity"/>
    <property type="evidence" value="ECO:0007669"/>
    <property type="project" value="InterPro"/>
</dbReference>
<dbReference type="PANTHER" id="PTHR43513:SF3">
    <property type="entry name" value="DIHYDROOROTATE DEHYDROGENASE B (NAD(+)), ELECTRON TRANSFER SUBUNIT-RELATED"/>
    <property type="match status" value="1"/>
</dbReference>
<dbReference type="Gene3D" id="2.40.30.10">
    <property type="entry name" value="Translation factors"/>
    <property type="match status" value="1"/>
</dbReference>
<dbReference type="InterPro" id="IPR017927">
    <property type="entry name" value="FAD-bd_FR_type"/>
</dbReference>
<gene>
    <name evidence="2" type="ORF">B2A_11305</name>
</gene>
<reference evidence="2" key="2">
    <citation type="journal article" date="2014" name="ISME J.">
        <title>Microbial stratification in low pH oxic and suboxic macroscopic growths along an acid mine drainage.</title>
        <authorList>
            <person name="Mendez-Garcia C."/>
            <person name="Mesa V."/>
            <person name="Sprenger R.R."/>
            <person name="Richter M."/>
            <person name="Diez M.S."/>
            <person name="Solano J."/>
            <person name="Bargiela R."/>
            <person name="Golyshina O.V."/>
            <person name="Manteca A."/>
            <person name="Ramos J.L."/>
            <person name="Gallego J.R."/>
            <person name="Llorente I."/>
            <person name="Martins Dos Santos V.A."/>
            <person name="Jensen O.N."/>
            <person name="Pelaez A.I."/>
            <person name="Sanchez J."/>
            <person name="Ferrer M."/>
        </authorList>
    </citation>
    <scope>NUCLEOTIDE SEQUENCE</scope>
</reference>
<evidence type="ECO:0000313" key="2">
    <source>
        <dbReference type="EMBL" id="EQD38895.1"/>
    </source>
</evidence>
<feature type="non-terminal residue" evidence="2">
    <location>
        <position position="154"/>
    </location>
</feature>
<feature type="domain" description="FAD-binding FR-type" evidence="1">
    <location>
        <begin position="9"/>
        <end position="107"/>
    </location>
</feature>
<dbReference type="PANTHER" id="PTHR43513">
    <property type="entry name" value="DIHYDROOROTATE DEHYDROGENASE B (NAD(+)), ELECTRON TRANSFER SUBUNIT"/>
    <property type="match status" value="1"/>
</dbReference>
<dbReference type="SUPFAM" id="SSF52343">
    <property type="entry name" value="Ferredoxin reductase-like, C-terminal NADP-linked domain"/>
    <property type="match status" value="1"/>
</dbReference>
<accession>T1AAN9</accession>